<keyword evidence="5 9" id="KW-0479">Metal-binding</keyword>
<keyword evidence="8 9" id="KW-0238">DNA-binding</keyword>
<feature type="compositionally biased region" description="Polar residues" evidence="11">
    <location>
        <begin position="10"/>
        <end position="20"/>
    </location>
</feature>
<dbReference type="InterPro" id="IPR016558">
    <property type="entry name" value="DNA_primase_lsu_euk"/>
</dbReference>
<dbReference type="GO" id="GO:0046872">
    <property type="term" value="F:metal ion binding"/>
    <property type="evidence" value="ECO:0007669"/>
    <property type="project" value="UniProtKB-UniRule"/>
</dbReference>
<dbReference type="GO" id="GO:0006269">
    <property type="term" value="P:DNA replication, synthesis of primer"/>
    <property type="evidence" value="ECO:0007669"/>
    <property type="project" value="UniProtKB-KW"/>
</dbReference>
<evidence type="ECO:0000256" key="3">
    <source>
        <dbReference type="ARBA" id="ARBA00022515"/>
    </source>
</evidence>
<dbReference type="Pfam" id="PF26466">
    <property type="entry name" value="DNA_primase_lrg_N"/>
    <property type="match status" value="1"/>
</dbReference>
<keyword evidence="7 9" id="KW-0411">Iron-sulfur</keyword>
<feature type="compositionally biased region" description="Polar residues" evidence="11">
    <location>
        <begin position="548"/>
        <end position="558"/>
    </location>
</feature>
<evidence type="ECO:0000256" key="9">
    <source>
        <dbReference type="PIRNR" id="PIRNR009449"/>
    </source>
</evidence>
<dbReference type="InterPro" id="IPR058560">
    <property type="entry name" value="DNA_primase_C"/>
</dbReference>
<evidence type="ECO:0000256" key="6">
    <source>
        <dbReference type="ARBA" id="ARBA00023004"/>
    </source>
</evidence>
<organism evidence="13 14">
    <name type="scientific">Microbotryum saponariae</name>
    <dbReference type="NCBI Taxonomy" id="289078"/>
    <lineage>
        <taxon>Eukaryota</taxon>
        <taxon>Fungi</taxon>
        <taxon>Dikarya</taxon>
        <taxon>Basidiomycota</taxon>
        <taxon>Pucciniomycotina</taxon>
        <taxon>Microbotryomycetes</taxon>
        <taxon>Microbotryales</taxon>
        <taxon>Microbotryaceae</taxon>
        <taxon>Microbotryum</taxon>
    </lineage>
</organism>
<evidence type="ECO:0000256" key="4">
    <source>
        <dbReference type="ARBA" id="ARBA00022705"/>
    </source>
</evidence>
<name>A0A2X0K8L6_9BASI</name>
<dbReference type="PANTHER" id="PTHR10537:SF3">
    <property type="entry name" value="DNA PRIMASE LARGE SUBUNIT"/>
    <property type="match status" value="1"/>
</dbReference>
<dbReference type="GO" id="GO:0005658">
    <property type="term" value="C:alpha DNA polymerase:primase complex"/>
    <property type="evidence" value="ECO:0007669"/>
    <property type="project" value="TreeGrafter"/>
</dbReference>
<sequence length="558" mass="63149">MYAGKRAPLSSRSLNNYTKNSGASTSSSSAAGGAGGGAVKSEVTRHSVRSAKYPHRLNFYERPPQEEITIEQFEEWAIDRLRLLADIEAAQARNKSHDDIRQLVLERSKAHLPLSSDSIKSADVEMERKKDLYSHFVLRLAFCRSEELRQRFLRVETVLFKIRYESDDVEDRRRFIDSLNFGWDVVGQEEKMSLKKELANASWMKEDRIEFERFFKVDWTQVTDLVARRAVYLQAGKAFVPHREELSLVLAEFSARLSRGLEAIWTLPPQQTAKALPRLDEDSRLLPVLEHLSMGFEAGITSEYTFTGAEDGEAIRAEMVPALAQQSFPMCMRSLQETLKSSKHLKHEGRQQYNLFLKGIGLSVEEAIVFWRQSFSNITADKFKKEYQYNIRHGYGLEGSRKNYAPRSCSQIIMGVAPGPGQAHGCPFRHYDEANLQTKLQSTYNLDASDTREIMSSVKGKHYHVACTRLFEIQHAKFGVVKGDGIGKGDSVDHPNKYFDRSRVLIKEKMERDGIVDPNAVKADAKPSVVKRDEAKPAVGVRPETVEEGSSSAMDVDA</sequence>
<evidence type="ECO:0000313" key="13">
    <source>
        <dbReference type="EMBL" id="SCZ88979.1"/>
    </source>
</evidence>
<proteinExistence type="inferred from homology"/>
<feature type="binding site" evidence="10">
    <location>
        <position position="467"/>
    </location>
    <ligand>
        <name>[4Fe-4S] cluster</name>
        <dbReference type="ChEBI" id="CHEBI:49883"/>
    </ligand>
</feature>
<dbReference type="GO" id="GO:0051539">
    <property type="term" value="F:4 iron, 4 sulfur cluster binding"/>
    <property type="evidence" value="ECO:0007669"/>
    <property type="project" value="UniProtKB-UniRule"/>
</dbReference>
<evidence type="ECO:0000259" key="12">
    <source>
        <dbReference type="Pfam" id="PF04104"/>
    </source>
</evidence>
<reference evidence="14" key="1">
    <citation type="submission" date="2016-10" db="EMBL/GenBank/DDBJ databases">
        <authorList>
            <person name="Jeantristanb JTB J.-T."/>
            <person name="Ricardo R."/>
        </authorList>
    </citation>
    <scope>NUCLEOTIDE SEQUENCE [LARGE SCALE GENOMIC DNA]</scope>
</reference>
<comment type="cofactor">
    <cofactor evidence="9">
        <name>[4Fe-4S] cluster</name>
        <dbReference type="ChEBI" id="CHEBI:49883"/>
    </cofactor>
    <text evidence="9">Binds 1 [4Fe-4S] cluster.</text>
</comment>
<feature type="region of interest" description="Disordered" evidence="11">
    <location>
        <begin position="1"/>
        <end position="47"/>
    </location>
</feature>
<comment type="function">
    <text evidence="9">DNA primase is the polymerase that synthesizes small RNA primers for the Okazaki fragments made during discontinuous DNA replication.</text>
</comment>
<evidence type="ECO:0000256" key="8">
    <source>
        <dbReference type="ARBA" id="ARBA00023125"/>
    </source>
</evidence>
<keyword evidence="14" id="KW-1185">Reference proteome</keyword>
<comment type="similarity">
    <text evidence="1 9">Belongs to the eukaryotic-type primase large subunit family.</text>
</comment>
<protein>
    <recommendedName>
        <fullName evidence="9">DNA primase large subunit</fullName>
    </recommendedName>
</protein>
<accession>A0A2X0K8L6</accession>
<keyword evidence="2 9" id="KW-0004">4Fe-4S</keyword>
<dbReference type="Gene3D" id="1.20.930.80">
    <property type="match status" value="1"/>
</dbReference>
<evidence type="ECO:0000313" key="14">
    <source>
        <dbReference type="Proteomes" id="UP000249723"/>
    </source>
</evidence>
<dbReference type="EMBL" id="FMWP01000013">
    <property type="protein sequence ID" value="SCZ88979.1"/>
    <property type="molecule type" value="Genomic_DNA"/>
</dbReference>
<feature type="binding site" evidence="10">
    <location>
        <position position="426"/>
    </location>
    <ligand>
        <name>[4Fe-4S] cluster</name>
        <dbReference type="ChEBI" id="CHEBI:49883"/>
    </ligand>
</feature>
<keyword evidence="3 9" id="KW-0639">Primosome</keyword>
<dbReference type="PIRSF" id="PIRSF009449">
    <property type="entry name" value="DNA_primase_large_subunit"/>
    <property type="match status" value="1"/>
</dbReference>
<evidence type="ECO:0000256" key="1">
    <source>
        <dbReference type="ARBA" id="ARBA00010564"/>
    </source>
</evidence>
<keyword evidence="6 9" id="KW-0408">Iron</keyword>
<keyword evidence="4 9" id="KW-0235">DNA replication</keyword>
<dbReference type="GO" id="GO:0003677">
    <property type="term" value="F:DNA binding"/>
    <property type="evidence" value="ECO:0007669"/>
    <property type="project" value="UniProtKB-UniRule"/>
</dbReference>
<dbReference type="OrthoDB" id="421393at2759"/>
<dbReference type="CDD" id="cd07322">
    <property type="entry name" value="PriL_PriS_Eukaryotic"/>
    <property type="match status" value="1"/>
</dbReference>
<dbReference type="Proteomes" id="UP000249723">
    <property type="component" value="Unassembled WGS sequence"/>
</dbReference>
<evidence type="ECO:0000256" key="7">
    <source>
        <dbReference type="ARBA" id="ARBA00023014"/>
    </source>
</evidence>
<feature type="binding site" evidence="10">
    <location>
        <position position="331"/>
    </location>
    <ligand>
        <name>[4Fe-4S] cluster</name>
        <dbReference type="ChEBI" id="CHEBI:49883"/>
    </ligand>
</feature>
<evidence type="ECO:0000256" key="10">
    <source>
        <dbReference type="PIRSR" id="PIRSR009449-1"/>
    </source>
</evidence>
<dbReference type="InterPro" id="IPR007238">
    <property type="entry name" value="DNA_primase_lsu_euk/arc"/>
</dbReference>
<feature type="region of interest" description="Disordered" evidence="11">
    <location>
        <begin position="517"/>
        <end position="558"/>
    </location>
</feature>
<feature type="binding site" evidence="10">
    <location>
        <position position="409"/>
    </location>
    <ligand>
        <name>[4Fe-4S] cluster</name>
        <dbReference type="ChEBI" id="CHEBI:49883"/>
    </ligand>
</feature>
<feature type="domain" description="DNA primase large subunit C-terminal" evidence="12">
    <location>
        <begin position="323"/>
        <end position="499"/>
    </location>
</feature>
<gene>
    <name evidence="13" type="ORF">BZ3500_MVSOF-1268-A1-R1_CHR1-1G00869</name>
</gene>
<evidence type="ECO:0000256" key="2">
    <source>
        <dbReference type="ARBA" id="ARBA00022485"/>
    </source>
</evidence>
<dbReference type="PANTHER" id="PTHR10537">
    <property type="entry name" value="DNA PRIMASE LARGE SUBUNIT"/>
    <property type="match status" value="1"/>
</dbReference>
<evidence type="ECO:0000256" key="11">
    <source>
        <dbReference type="SAM" id="MobiDB-lite"/>
    </source>
</evidence>
<dbReference type="Pfam" id="PF04104">
    <property type="entry name" value="DNA_primase_lrg"/>
    <property type="match status" value="1"/>
</dbReference>
<feature type="compositionally biased region" description="Low complexity" evidence="11">
    <location>
        <begin position="21"/>
        <end position="31"/>
    </location>
</feature>
<evidence type="ECO:0000256" key="5">
    <source>
        <dbReference type="ARBA" id="ARBA00022723"/>
    </source>
</evidence>
<dbReference type="AlphaFoldDB" id="A0A2X0K8L6"/>
<dbReference type="GO" id="GO:0006270">
    <property type="term" value="P:DNA replication initiation"/>
    <property type="evidence" value="ECO:0007669"/>
    <property type="project" value="TreeGrafter"/>
</dbReference>
<dbReference type="STRING" id="289078.A0A2X0K8L6"/>